<keyword evidence="6" id="KW-1133">Transmembrane helix</keyword>
<gene>
    <name evidence="11" type="ORF">RDI58_017719</name>
</gene>
<evidence type="ECO:0000256" key="6">
    <source>
        <dbReference type="ARBA" id="ARBA00022989"/>
    </source>
</evidence>
<evidence type="ECO:0000256" key="5">
    <source>
        <dbReference type="ARBA" id="ARBA00022723"/>
    </source>
</evidence>
<dbReference type="AlphaFoldDB" id="A0AAN8TA10"/>
<comment type="caution">
    <text evidence="11">The sequence shown here is derived from an EMBL/GenBank/DDBJ whole genome shotgun (WGS) entry which is preliminary data.</text>
</comment>
<dbReference type="GO" id="GO:0004497">
    <property type="term" value="F:monooxygenase activity"/>
    <property type="evidence" value="ECO:0007669"/>
    <property type="project" value="UniProtKB-KW"/>
</dbReference>
<evidence type="ECO:0000256" key="10">
    <source>
        <dbReference type="ARBA" id="ARBA00023136"/>
    </source>
</evidence>
<dbReference type="Gene3D" id="1.20.120.990">
    <property type="entry name" value="Glycosyltransferase family 88, C-terminal domain"/>
    <property type="match status" value="1"/>
</dbReference>
<evidence type="ECO:0000256" key="2">
    <source>
        <dbReference type="ARBA" id="ARBA00010617"/>
    </source>
</evidence>
<accession>A0AAN8TA10</accession>
<dbReference type="PANTHER" id="PTHR24282:SF20">
    <property type="entry name" value="CYTOCHROME P450 CYP749A22-LIKE"/>
    <property type="match status" value="1"/>
</dbReference>
<evidence type="ECO:0000256" key="4">
    <source>
        <dbReference type="ARBA" id="ARBA00022692"/>
    </source>
</evidence>
<dbReference type="GO" id="GO:0005506">
    <property type="term" value="F:iron ion binding"/>
    <property type="evidence" value="ECO:0007669"/>
    <property type="project" value="InterPro"/>
</dbReference>
<keyword evidence="7" id="KW-0560">Oxidoreductase</keyword>
<dbReference type="Proteomes" id="UP001371456">
    <property type="component" value="Unassembled WGS sequence"/>
</dbReference>
<dbReference type="InterPro" id="IPR050665">
    <property type="entry name" value="Cytochrome_P450_Monooxygen"/>
</dbReference>
<keyword evidence="5" id="KW-0479">Metal-binding</keyword>
<dbReference type="SUPFAM" id="SSF48264">
    <property type="entry name" value="Cytochrome P450"/>
    <property type="match status" value="1"/>
</dbReference>
<keyword evidence="3" id="KW-0349">Heme</keyword>
<evidence type="ECO:0000256" key="9">
    <source>
        <dbReference type="ARBA" id="ARBA00023033"/>
    </source>
</evidence>
<dbReference type="InterPro" id="IPR036396">
    <property type="entry name" value="Cyt_P450_sf"/>
</dbReference>
<organism evidence="11 12">
    <name type="scientific">Solanum bulbocastanum</name>
    <name type="common">Wild potato</name>
    <dbReference type="NCBI Taxonomy" id="147425"/>
    <lineage>
        <taxon>Eukaryota</taxon>
        <taxon>Viridiplantae</taxon>
        <taxon>Streptophyta</taxon>
        <taxon>Embryophyta</taxon>
        <taxon>Tracheophyta</taxon>
        <taxon>Spermatophyta</taxon>
        <taxon>Magnoliopsida</taxon>
        <taxon>eudicotyledons</taxon>
        <taxon>Gunneridae</taxon>
        <taxon>Pentapetalae</taxon>
        <taxon>asterids</taxon>
        <taxon>lamiids</taxon>
        <taxon>Solanales</taxon>
        <taxon>Solanaceae</taxon>
        <taxon>Solanoideae</taxon>
        <taxon>Solaneae</taxon>
        <taxon>Solanum</taxon>
    </lineage>
</organism>
<evidence type="ECO:0000256" key="7">
    <source>
        <dbReference type="ARBA" id="ARBA00023002"/>
    </source>
</evidence>
<dbReference type="PANTHER" id="PTHR24282">
    <property type="entry name" value="CYTOCHROME P450 FAMILY MEMBER"/>
    <property type="match status" value="1"/>
</dbReference>
<evidence type="ECO:0000313" key="12">
    <source>
        <dbReference type="Proteomes" id="UP001371456"/>
    </source>
</evidence>
<evidence type="ECO:0000313" key="11">
    <source>
        <dbReference type="EMBL" id="KAK6784265.1"/>
    </source>
</evidence>
<dbReference type="GO" id="GO:0016020">
    <property type="term" value="C:membrane"/>
    <property type="evidence" value="ECO:0007669"/>
    <property type="project" value="UniProtKB-SubCell"/>
</dbReference>
<name>A0AAN8TA10_SOLBU</name>
<comment type="subcellular location">
    <subcellularLocation>
        <location evidence="1">Membrane</location>
    </subcellularLocation>
</comment>
<evidence type="ECO:0000256" key="8">
    <source>
        <dbReference type="ARBA" id="ARBA00023004"/>
    </source>
</evidence>
<comment type="similarity">
    <text evidence="2">Belongs to the cytochrome P450 family.</text>
</comment>
<dbReference type="EMBL" id="JBANQN010000007">
    <property type="protein sequence ID" value="KAK6784265.1"/>
    <property type="molecule type" value="Genomic_DNA"/>
</dbReference>
<keyword evidence="4" id="KW-0812">Transmembrane</keyword>
<evidence type="ECO:0000256" key="3">
    <source>
        <dbReference type="ARBA" id="ARBA00022617"/>
    </source>
</evidence>
<protein>
    <submittedName>
        <fullName evidence="11">Uncharacterized protein</fullName>
    </submittedName>
</protein>
<sequence length="83" mass="9843">MIMNCETMLERWKIYEDKEIEVFEEFRLLTSKIISKTTFGSNYLEGKNIFQMLMKLAFLVSKNAHKTRSPGISKIWKSCDEIE</sequence>
<evidence type="ECO:0000256" key="1">
    <source>
        <dbReference type="ARBA" id="ARBA00004370"/>
    </source>
</evidence>
<keyword evidence="10" id="KW-0472">Membrane</keyword>
<keyword evidence="12" id="KW-1185">Reference proteome</keyword>
<dbReference type="GO" id="GO:0020037">
    <property type="term" value="F:heme binding"/>
    <property type="evidence" value="ECO:0007669"/>
    <property type="project" value="InterPro"/>
</dbReference>
<proteinExistence type="inferred from homology"/>
<keyword evidence="8" id="KW-0408">Iron</keyword>
<reference evidence="11 12" key="1">
    <citation type="submission" date="2024-02" db="EMBL/GenBank/DDBJ databases">
        <title>de novo genome assembly of Solanum bulbocastanum strain 11H21.</title>
        <authorList>
            <person name="Hosaka A.J."/>
        </authorList>
    </citation>
    <scope>NUCLEOTIDE SEQUENCE [LARGE SCALE GENOMIC DNA]</scope>
    <source>
        <tissue evidence="11">Young leaves</tissue>
    </source>
</reference>
<dbReference type="GO" id="GO:0016705">
    <property type="term" value="F:oxidoreductase activity, acting on paired donors, with incorporation or reduction of molecular oxygen"/>
    <property type="evidence" value="ECO:0007669"/>
    <property type="project" value="InterPro"/>
</dbReference>
<keyword evidence="9" id="KW-0503">Monooxygenase</keyword>